<feature type="region of interest" description="Disordered" evidence="1">
    <location>
        <begin position="1"/>
        <end position="44"/>
    </location>
</feature>
<proteinExistence type="predicted"/>
<keyword evidence="3" id="KW-1185">Reference proteome</keyword>
<feature type="compositionally biased region" description="Basic and acidic residues" evidence="1">
    <location>
        <begin position="28"/>
        <end position="37"/>
    </location>
</feature>
<gene>
    <name evidence="2" type="ORF">BKG90_11750</name>
</gene>
<sequence length="65" mass="7880">MPKSDRKFHNQSQEYEQNYQLRKHGLRQTKENRDLLDKVTPPHTTNVDIDKIIQKNLKKFDKKES</sequence>
<evidence type="ECO:0000313" key="2">
    <source>
        <dbReference type="EMBL" id="OOF69545.1"/>
    </source>
</evidence>
<dbReference type="AlphaFoldDB" id="A0AAJ3N024"/>
<comment type="caution">
    <text evidence="2">The sequence shown here is derived from an EMBL/GenBank/DDBJ whole genome shotgun (WGS) entry which is preliminary data.</text>
</comment>
<accession>A0AAJ3N024</accession>
<dbReference type="EMBL" id="MLAB01000074">
    <property type="protein sequence ID" value="OOF69545.1"/>
    <property type="molecule type" value="Genomic_DNA"/>
</dbReference>
<evidence type="ECO:0000256" key="1">
    <source>
        <dbReference type="SAM" id="MobiDB-lite"/>
    </source>
</evidence>
<reference evidence="2 3" key="1">
    <citation type="submission" date="2016-10" db="EMBL/GenBank/DDBJ databases">
        <title>Rodentibacter gen. nov. and new species.</title>
        <authorList>
            <person name="Christensen H."/>
        </authorList>
    </citation>
    <scope>NUCLEOTIDE SEQUENCE [LARGE SCALE GENOMIC DNA]</scope>
    <source>
        <strain evidence="2 3">199137021</strain>
    </source>
</reference>
<feature type="compositionally biased region" description="Polar residues" evidence="1">
    <location>
        <begin position="10"/>
        <end position="20"/>
    </location>
</feature>
<dbReference type="RefSeq" id="WP_129582432.1">
    <property type="nucleotide sequence ID" value="NZ_BBXJ01000001.1"/>
</dbReference>
<name>A0AAJ3N024_9PAST</name>
<evidence type="ECO:0000313" key="3">
    <source>
        <dbReference type="Proteomes" id="UP000188998"/>
    </source>
</evidence>
<dbReference type="Proteomes" id="UP000188998">
    <property type="component" value="Unassembled WGS sequence"/>
</dbReference>
<organism evidence="2 3">
    <name type="scientific">Rodentibacter caecimuris</name>
    <dbReference type="NCBI Taxonomy" id="1796644"/>
    <lineage>
        <taxon>Bacteria</taxon>
        <taxon>Pseudomonadati</taxon>
        <taxon>Pseudomonadota</taxon>
        <taxon>Gammaproteobacteria</taxon>
        <taxon>Pasteurellales</taxon>
        <taxon>Pasteurellaceae</taxon>
        <taxon>Rodentibacter</taxon>
    </lineage>
</organism>
<protein>
    <submittedName>
        <fullName evidence="2">Uncharacterized protein</fullName>
    </submittedName>
</protein>